<accession>A0A7S1BLN4</accession>
<dbReference type="AlphaFoldDB" id="A0A7S1BLN4"/>
<dbReference type="PANTHER" id="PTHR45779">
    <property type="entry name" value="PEPTIDYLPROLYL ISOMERASE"/>
    <property type="match status" value="1"/>
</dbReference>
<dbReference type="Gene3D" id="3.10.50.40">
    <property type="match status" value="1"/>
</dbReference>
<evidence type="ECO:0000256" key="6">
    <source>
        <dbReference type="SAM" id="SignalP"/>
    </source>
</evidence>
<dbReference type="FunFam" id="3.10.50.40:FF:000006">
    <property type="entry name" value="Peptidyl-prolyl cis-trans isomerase"/>
    <property type="match status" value="1"/>
</dbReference>
<evidence type="ECO:0000256" key="1">
    <source>
        <dbReference type="ARBA" id="ARBA00000971"/>
    </source>
</evidence>
<dbReference type="Pfam" id="PF00254">
    <property type="entry name" value="FKBP_C"/>
    <property type="match status" value="1"/>
</dbReference>
<feature type="domain" description="PPIase FKBP-type" evidence="7">
    <location>
        <begin position="55"/>
        <end position="147"/>
    </location>
</feature>
<dbReference type="InterPro" id="IPR044609">
    <property type="entry name" value="FKBP2/11"/>
</dbReference>
<dbReference type="GO" id="GO:0003755">
    <property type="term" value="F:peptidyl-prolyl cis-trans isomerase activity"/>
    <property type="evidence" value="ECO:0007669"/>
    <property type="project" value="UniProtKB-KW"/>
</dbReference>
<proteinExistence type="predicted"/>
<protein>
    <recommendedName>
        <fullName evidence="2 5">peptidylprolyl isomerase</fullName>
        <ecNumber evidence="2 5">5.2.1.8</ecNumber>
    </recommendedName>
</protein>
<evidence type="ECO:0000256" key="3">
    <source>
        <dbReference type="ARBA" id="ARBA00023110"/>
    </source>
</evidence>
<keyword evidence="3 5" id="KW-0697">Rotamase</keyword>
<dbReference type="PROSITE" id="PS50059">
    <property type="entry name" value="FKBP_PPIASE"/>
    <property type="match status" value="1"/>
</dbReference>
<name>A0A7S1BLN4_9STRA</name>
<evidence type="ECO:0000313" key="8">
    <source>
        <dbReference type="EMBL" id="CAD8891347.1"/>
    </source>
</evidence>
<evidence type="ECO:0000256" key="5">
    <source>
        <dbReference type="PROSITE-ProRule" id="PRU00277"/>
    </source>
</evidence>
<dbReference type="InterPro" id="IPR001179">
    <property type="entry name" value="PPIase_FKBP_dom"/>
</dbReference>
<keyword evidence="6" id="KW-0732">Signal</keyword>
<sequence>MLGLNIFLPLFIHFPLALSSSGVEQGSGMDLPPDAKIKVETTFKPKTCHDESYKGRKLNLHYTAQLFKNNEIFDSSRSRKKPLTYRLGSGGIVKGFDKGLYNMCIGEKRKITVPSYLGYGDNELKKNGVVIHSGATLIFEVELFYMRPETEKVKISGVNEGIHDDDIYSIYSEL</sequence>
<dbReference type="PANTHER" id="PTHR45779:SF7">
    <property type="entry name" value="PEPTIDYLPROLYL ISOMERASE"/>
    <property type="match status" value="1"/>
</dbReference>
<evidence type="ECO:0000256" key="4">
    <source>
        <dbReference type="ARBA" id="ARBA00023235"/>
    </source>
</evidence>
<dbReference type="InterPro" id="IPR046357">
    <property type="entry name" value="PPIase_dom_sf"/>
</dbReference>
<feature type="signal peptide" evidence="6">
    <location>
        <begin position="1"/>
        <end position="19"/>
    </location>
</feature>
<dbReference type="EC" id="5.2.1.8" evidence="2 5"/>
<gene>
    <name evidence="8" type="ORF">CHYS00102_LOCUS18553</name>
</gene>
<dbReference type="SUPFAM" id="SSF54534">
    <property type="entry name" value="FKBP-like"/>
    <property type="match status" value="1"/>
</dbReference>
<keyword evidence="4 5" id="KW-0413">Isomerase</keyword>
<evidence type="ECO:0000256" key="2">
    <source>
        <dbReference type="ARBA" id="ARBA00013194"/>
    </source>
</evidence>
<comment type="catalytic activity">
    <reaction evidence="1 5">
        <text>[protein]-peptidylproline (omega=180) = [protein]-peptidylproline (omega=0)</text>
        <dbReference type="Rhea" id="RHEA:16237"/>
        <dbReference type="Rhea" id="RHEA-COMP:10747"/>
        <dbReference type="Rhea" id="RHEA-COMP:10748"/>
        <dbReference type="ChEBI" id="CHEBI:83833"/>
        <dbReference type="ChEBI" id="CHEBI:83834"/>
        <dbReference type="EC" id="5.2.1.8"/>
    </reaction>
</comment>
<organism evidence="8">
    <name type="scientific">Corethron hystrix</name>
    <dbReference type="NCBI Taxonomy" id="216773"/>
    <lineage>
        <taxon>Eukaryota</taxon>
        <taxon>Sar</taxon>
        <taxon>Stramenopiles</taxon>
        <taxon>Ochrophyta</taxon>
        <taxon>Bacillariophyta</taxon>
        <taxon>Coscinodiscophyceae</taxon>
        <taxon>Corethrophycidae</taxon>
        <taxon>Corethrales</taxon>
        <taxon>Corethraceae</taxon>
        <taxon>Corethron</taxon>
    </lineage>
</organism>
<dbReference type="EMBL" id="HBFR01025789">
    <property type="protein sequence ID" value="CAD8891347.1"/>
    <property type="molecule type" value="Transcribed_RNA"/>
</dbReference>
<reference evidence="8" key="1">
    <citation type="submission" date="2021-01" db="EMBL/GenBank/DDBJ databases">
        <authorList>
            <person name="Corre E."/>
            <person name="Pelletier E."/>
            <person name="Niang G."/>
            <person name="Scheremetjew M."/>
            <person name="Finn R."/>
            <person name="Kale V."/>
            <person name="Holt S."/>
            <person name="Cochrane G."/>
            <person name="Meng A."/>
            <person name="Brown T."/>
            <person name="Cohen L."/>
        </authorList>
    </citation>
    <scope>NUCLEOTIDE SEQUENCE</scope>
    <source>
        <strain evidence="8">308</strain>
    </source>
</reference>
<feature type="chain" id="PRO_5031359325" description="peptidylprolyl isomerase" evidence="6">
    <location>
        <begin position="20"/>
        <end position="174"/>
    </location>
</feature>
<evidence type="ECO:0000259" key="7">
    <source>
        <dbReference type="PROSITE" id="PS50059"/>
    </source>
</evidence>
<dbReference type="GO" id="GO:0005783">
    <property type="term" value="C:endoplasmic reticulum"/>
    <property type="evidence" value="ECO:0007669"/>
    <property type="project" value="TreeGrafter"/>
</dbReference>